<gene>
    <name evidence="2" type="primary">P0431B06.8</name>
</gene>
<evidence type="ECO:0000313" key="3">
    <source>
        <dbReference type="Proteomes" id="UP000000763"/>
    </source>
</evidence>
<evidence type="ECO:0000256" key="1">
    <source>
        <dbReference type="SAM" id="MobiDB-lite"/>
    </source>
</evidence>
<reference evidence="3" key="2">
    <citation type="journal article" date="2008" name="Nucleic Acids Res.">
        <title>The rice annotation project database (RAP-DB): 2008 update.</title>
        <authorList>
            <consortium name="The rice annotation project (RAP)"/>
        </authorList>
    </citation>
    <scope>GENOME REANNOTATION</scope>
    <source>
        <strain evidence="3">cv. Nipponbare</strain>
    </source>
</reference>
<dbReference type="EMBL" id="AP004774">
    <property type="protein sequence ID" value="BAD15632.1"/>
    <property type="molecule type" value="Genomic_DNA"/>
</dbReference>
<dbReference type="Proteomes" id="UP000000763">
    <property type="component" value="Chromosome 2"/>
</dbReference>
<name>Q6Z8L1_ORYSJ</name>
<reference evidence="3" key="1">
    <citation type="journal article" date="2005" name="Nature">
        <title>The map-based sequence of the rice genome.</title>
        <authorList>
            <consortium name="International rice genome sequencing project (IRGSP)"/>
            <person name="Matsumoto T."/>
            <person name="Wu J."/>
            <person name="Kanamori H."/>
            <person name="Katayose Y."/>
            <person name="Fujisawa M."/>
            <person name="Namiki N."/>
            <person name="Mizuno H."/>
            <person name="Yamamoto K."/>
            <person name="Antonio B.A."/>
            <person name="Baba T."/>
            <person name="Sakata K."/>
            <person name="Nagamura Y."/>
            <person name="Aoki H."/>
            <person name="Arikawa K."/>
            <person name="Arita K."/>
            <person name="Bito T."/>
            <person name="Chiden Y."/>
            <person name="Fujitsuka N."/>
            <person name="Fukunaka R."/>
            <person name="Hamada M."/>
            <person name="Harada C."/>
            <person name="Hayashi A."/>
            <person name="Hijishita S."/>
            <person name="Honda M."/>
            <person name="Hosokawa S."/>
            <person name="Ichikawa Y."/>
            <person name="Idonuma A."/>
            <person name="Iijima M."/>
            <person name="Ikeda M."/>
            <person name="Ikeno M."/>
            <person name="Ito K."/>
            <person name="Ito S."/>
            <person name="Ito T."/>
            <person name="Ito Y."/>
            <person name="Ito Y."/>
            <person name="Iwabuchi A."/>
            <person name="Kamiya K."/>
            <person name="Karasawa W."/>
            <person name="Kurita K."/>
            <person name="Katagiri S."/>
            <person name="Kikuta A."/>
            <person name="Kobayashi H."/>
            <person name="Kobayashi N."/>
            <person name="Machita K."/>
            <person name="Maehara T."/>
            <person name="Masukawa M."/>
            <person name="Mizubayashi T."/>
            <person name="Mukai Y."/>
            <person name="Nagasaki H."/>
            <person name="Nagata Y."/>
            <person name="Naito S."/>
            <person name="Nakashima M."/>
            <person name="Nakama Y."/>
            <person name="Nakamichi Y."/>
            <person name="Nakamura M."/>
            <person name="Meguro A."/>
            <person name="Negishi M."/>
            <person name="Ohta I."/>
            <person name="Ohta T."/>
            <person name="Okamoto M."/>
            <person name="Ono N."/>
            <person name="Saji S."/>
            <person name="Sakaguchi M."/>
            <person name="Sakai K."/>
            <person name="Shibata M."/>
            <person name="Shimokawa T."/>
            <person name="Song J."/>
            <person name="Takazaki Y."/>
            <person name="Terasawa K."/>
            <person name="Tsugane M."/>
            <person name="Tsuji K."/>
            <person name="Ueda S."/>
            <person name="Waki K."/>
            <person name="Yamagata H."/>
            <person name="Yamamoto M."/>
            <person name="Yamamoto S."/>
            <person name="Yamane H."/>
            <person name="Yoshiki S."/>
            <person name="Yoshihara R."/>
            <person name="Yukawa K."/>
            <person name="Zhong H."/>
            <person name="Yano M."/>
            <person name="Yuan Q."/>
            <person name="Ouyang S."/>
            <person name="Liu J."/>
            <person name="Jones K.M."/>
            <person name="Gansberger K."/>
            <person name="Moffat K."/>
            <person name="Hill J."/>
            <person name="Bera J."/>
            <person name="Fadrosh D."/>
            <person name="Jin S."/>
            <person name="Johri S."/>
            <person name="Kim M."/>
            <person name="Overton L."/>
            <person name="Reardon M."/>
            <person name="Tsitrin T."/>
            <person name="Vuong H."/>
            <person name="Weaver B."/>
            <person name="Ciecko A."/>
            <person name="Tallon L."/>
            <person name="Jackson J."/>
            <person name="Pai G."/>
            <person name="Aken S.V."/>
            <person name="Utterback T."/>
            <person name="Reidmuller S."/>
            <person name="Feldblyum T."/>
            <person name="Hsiao J."/>
            <person name="Zismann V."/>
            <person name="Iobst S."/>
            <person name="de Vazeille A.R."/>
            <person name="Buell C.R."/>
            <person name="Ying K."/>
            <person name="Li Y."/>
            <person name="Lu T."/>
            <person name="Huang Y."/>
            <person name="Zhao Q."/>
            <person name="Feng Q."/>
            <person name="Zhang L."/>
            <person name="Zhu J."/>
            <person name="Weng Q."/>
            <person name="Mu J."/>
            <person name="Lu Y."/>
            <person name="Fan D."/>
            <person name="Liu Y."/>
            <person name="Guan J."/>
            <person name="Zhang Y."/>
            <person name="Yu S."/>
            <person name="Liu X."/>
            <person name="Zhang Y."/>
            <person name="Hong G."/>
            <person name="Han B."/>
            <person name="Choisne N."/>
            <person name="Demange N."/>
            <person name="Orjeda G."/>
            <person name="Samain S."/>
            <person name="Cattolico L."/>
            <person name="Pelletier E."/>
            <person name="Couloux A."/>
            <person name="Segurens B."/>
            <person name="Wincker P."/>
            <person name="D'Hont A."/>
            <person name="Scarpelli C."/>
            <person name="Weissenbach J."/>
            <person name="Salanoubat M."/>
            <person name="Quetier F."/>
            <person name="Yu Y."/>
            <person name="Kim H.R."/>
            <person name="Rambo T."/>
            <person name="Currie J."/>
            <person name="Collura K."/>
            <person name="Luo M."/>
            <person name="Yang T."/>
            <person name="Ammiraju J.S.S."/>
            <person name="Engler F."/>
            <person name="Soderlund C."/>
            <person name="Wing R.A."/>
            <person name="Palmer L.E."/>
            <person name="de la Bastide M."/>
            <person name="Spiegel L."/>
            <person name="Nascimento L."/>
            <person name="Zutavern T."/>
            <person name="O'Shaughnessy A."/>
            <person name="Dike S."/>
            <person name="Dedhia N."/>
            <person name="Preston R."/>
            <person name="Balija V."/>
            <person name="McCombie W.R."/>
            <person name="Chow T."/>
            <person name="Chen H."/>
            <person name="Chung M."/>
            <person name="Chen C."/>
            <person name="Shaw J."/>
            <person name="Wu H."/>
            <person name="Hsiao K."/>
            <person name="Chao Y."/>
            <person name="Chu M."/>
            <person name="Cheng C."/>
            <person name="Hour A."/>
            <person name="Lee P."/>
            <person name="Lin S."/>
            <person name="Lin Y."/>
            <person name="Liou J."/>
            <person name="Liu S."/>
            <person name="Hsing Y."/>
            <person name="Raghuvanshi S."/>
            <person name="Mohanty A."/>
            <person name="Bharti A.K."/>
            <person name="Gaur A."/>
            <person name="Gupta V."/>
            <person name="Kumar D."/>
            <person name="Ravi V."/>
            <person name="Vij S."/>
            <person name="Kapur A."/>
            <person name="Khurana P."/>
            <person name="Khurana P."/>
            <person name="Khurana J.P."/>
            <person name="Tyagi A.K."/>
            <person name="Gaikwad K."/>
            <person name="Singh A."/>
            <person name="Dalal V."/>
            <person name="Srivastava S."/>
            <person name="Dixit A."/>
            <person name="Pal A.K."/>
            <person name="Ghazi I.A."/>
            <person name="Yadav M."/>
            <person name="Pandit A."/>
            <person name="Bhargava A."/>
            <person name="Sureshbabu K."/>
            <person name="Batra K."/>
            <person name="Sharma T.R."/>
            <person name="Mohapatra T."/>
            <person name="Singh N.K."/>
            <person name="Messing J."/>
            <person name="Nelson A.B."/>
            <person name="Fuks G."/>
            <person name="Kavchok S."/>
            <person name="Keizer G."/>
            <person name="Linton E."/>
            <person name="Llaca V."/>
            <person name="Song R."/>
            <person name="Tanyolac B."/>
            <person name="Young S."/>
            <person name="Ho-Il K."/>
            <person name="Hahn J.H."/>
            <person name="Sangsakoo G."/>
            <person name="Vanavichit A."/>
            <person name="de Mattos Luiz.A.T."/>
            <person name="Zimmer P.D."/>
            <person name="Malone G."/>
            <person name="Dellagostin O."/>
            <person name="de Oliveira A.C."/>
            <person name="Bevan M."/>
            <person name="Bancroft I."/>
            <person name="Minx P."/>
            <person name="Cordum H."/>
            <person name="Wilson R."/>
            <person name="Cheng Z."/>
            <person name="Jin W."/>
            <person name="Jiang J."/>
            <person name="Leong S.A."/>
            <person name="Iwama H."/>
            <person name="Gojobori T."/>
            <person name="Itoh T."/>
            <person name="Niimura Y."/>
            <person name="Fujii Y."/>
            <person name="Habara T."/>
            <person name="Sakai H."/>
            <person name="Sato Y."/>
            <person name="Wilson G."/>
            <person name="Kumar K."/>
            <person name="McCouch S."/>
            <person name="Juretic N."/>
            <person name="Hoen D."/>
            <person name="Wright S."/>
            <person name="Bruskiewich R."/>
            <person name="Bureau T."/>
            <person name="Miyao A."/>
            <person name="Hirochika H."/>
            <person name="Nishikawa T."/>
            <person name="Kadowaki K."/>
            <person name="Sugiura M."/>
            <person name="Burr B."/>
            <person name="Sasaki T."/>
        </authorList>
    </citation>
    <scope>NUCLEOTIDE SEQUENCE [LARGE SCALE GENOMIC DNA]</scope>
    <source>
        <strain evidence="3">cv. Nipponbare</strain>
    </source>
</reference>
<organism evidence="2 3">
    <name type="scientific">Oryza sativa subsp. japonica</name>
    <name type="common">Rice</name>
    <dbReference type="NCBI Taxonomy" id="39947"/>
    <lineage>
        <taxon>Eukaryota</taxon>
        <taxon>Viridiplantae</taxon>
        <taxon>Streptophyta</taxon>
        <taxon>Embryophyta</taxon>
        <taxon>Tracheophyta</taxon>
        <taxon>Spermatophyta</taxon>
        <taxon>Magnoliopsida</taxon>
        <taxon>Liliopsida</taxon>
        <taxon>Poales</taxon>
        <taxon>Poaceae</taxon>
        <taxon>BOP clade</taxon>
        <taxon>Oryzoideae</taxon>
        <taxon>Oryzeae</taxon>
        <taxon>Oryzinae</taxon>
        <taxon>Oryza</taxon>
        <taxon>Oryza sativa</taxon>
    </lineage>
</organism>
<proteinExistence type="predicted"/>
<dbReference type="AlphaFoldDB" id="Q6Z8L1"/>
<accession>Q6Z8L1</accession>
<sequence length="74" mass="8122">MAHARRSHTLAARTRASLFLAARLPSAMMEYVESLEYVKAPDSVDALDTVDEGPNEHHAKSAKKTSPPGIEPRH</sequence>
<feature type="region of interest" description="Disordered" evidence="1">
    <location>
        <begin position="46"/>
        <end position="74"/>
    </location>
</feature>
<evidence type="ECO:0000313" key="2">
    <source>
        <dbReference type="EMBL" id="BAD15632.1"/>
    </source>
</evidence>
<protein>
    <submittedName>
        <fullName evidence="2">Uncharacterized protein</fullName>
    </submittedName>
</protein>